<dbReference type="Proteomes" id="UP001165960">
    <property type="component" value="Unassembled WGS sequence"/>
</dbReference>
<protein>
    <submittedName>
        <fullName evidence="1">Beta subunit of fatty acid synthetase</fullName>
        <ecNumber evidence="1">2.3.1.86</ecNumber>
    </submittedName>
</protein>
<evidence type="ECO:0000313" key="1">
    <source>
        <dbReference type="EMBL" id="KAJ9087045.1"/>
    </source>
</evidence>
<dbReference type="EMBL" id="QTSX02000386">
    <property type="protein sequence ID" value="KAJ9087045.1"/>
    <property type="molecule type" value="Genomic_DNA"/>
</dbReference>
<keyword evidence="1" id="KW-0808">Transferase</keyword>
<name>A0ACC2UK03_9FUNG</name>
<accession>A0ACC2UK03</accession>
<gene>
    <name evidence="1" type="primary">FAS1_10</name>
    <name evidence="1" type="ORF">DSO57_1037148</name>
</gene>
<evidence type="ECO:0000313" key="2">
    <source>
        <dbReference type="Proteomes" id="UP001165960"/>
    </source>
</evidence>
<organism evidence="1 2">
    <name type="scientific">Entomophthora muscae</name>
    <dbReference type="NCBI Taxonomy" id="34485"/>
    <lineage>
        <taxon>Eukaryota</taxon>
        <taxon>Fungi</taxon>
        <taxon>Fungi incertae sedis</taxon>
        <taxon>Zoopagomycota</taxon>
        <taxon>Entomophthoromycotina</taxon>
        <taxon>Entomophthoromycetes</taxon>
        <taxon>Entomophthorales</taxon>
        <taxon>Entomophthoraceae</taxon>
        <taxon>Entomophthora</taxon>
    </lineage>
</organism>
<sequence>MLAIYNLQLGEVKQLFKIINHHLSQEHYIFIELLNYPHSTNDVSPVTQMIAISPVGTSGISSLTYLIKWQPILNFRKDYFIKQFNGDSQKPWDRCKSDESTFDLLEMTYVDVVNRLIEAAKTTSKIFYYQLWFNSDEFNEFSIDPHHTLVAEAVANHVKVYVEHIWATTLALIDFIIIVAWMSIIKAIFSKFIDGDPLKLVNLSKIFTMVKSSSPMYSVNSESVDINMMEVDSQFFYSVIFTVLKTAFHNSS</sequence>
<reference evidence="1" key="1">
    <citation type="submission" date="2022-04" db="EMBL/GenBank/DDBJ databases">
        <title>Genome of the entomopathogenic fungus Entomophthora muscae.</title>
        <authorList>
            <person name="Elya C."/>
            <person name="Lovett B.R."/>
            <person name="Lee E."/>
            <person name="Macias A.M."/>
            <person name="Hajek A.E."/>
            <person name="De Bivort B.L."/>
            <person name="Kasson M.T."/>
            <person name="De Fine Licht H.H."/>
            <person name="Stajich J.E."/>
        </authorList>
    </citation>
    <scope>NUCLEOTIDE SEQUENCE</scope>
    <source>
        <strain evidence="1">Berkeley</strain>
    </source>
</reference>
<keyword evidence="1" id="KW-0012">Acyltransferase</keyword>
<comment type="caution">
    <text evidence="1">The sequence shown here is derived from an EMBL/GenBank/DDBJ whole genome shotgun (WGS) entry which is preliminary data.</text>
</comment>
<proteinExistence type="predicted"/>
<keyword evidence="2" id="KW-1185">Reference proteome</keyword>
<dbReference type="EC" id="2.3.1.86" evidence="1"/>